<dbReference type="AlphaFoldDB" id="A0AA88KND6"/>
<dbReference type="InterPro" id="IPR001806">
    <property type="entry name" value="Small_GTPase"/>
</dbReference>
<dbReference type="SMART" id="SM00175">
    <property type="entry name" value="RAB"/>
    <property type="match status" value="1"/>
</dbReference>
<dbReference type="InterPro" id="IPR027417">
    <property type="entry name" value="P-loop_NTPase"/>
</dbReference>
<evidence type="ECO:0000313" key="4">
    <source>
        <dbReference type="Proteomes" id="UP000816034"/>
    </source>
</evidence>
<dbReference type="GO" id="GO:0003924">
    <property type="term" value="F:GTPase activity"/>
    <property type="evidence" value="ECO:0007669"/>
    <property type="project" value="InterPro"/>
</dbReference>
<dbReference type="InterPro" id="IPR005225">
    <property type="entry name" value="Small_GTP-bd"/>
</dbReference>
<dbReference type="InterPro" id="IPR020849">
    <property type="entry name" value="Small_GTPase_Ras-type"/>
</dbReference>
<keyword evidence="4" id="KW-1185">Reference proteome</keyword>
<evidence type="ECO:0008006" key="5">
    <source>
        <dbReference type="Google" id="ProtNLM"/>
    </source>
</evidence>
<dbReference type="RefSeq" id="XP_044551453.1">
    <property type="nucleotide sequence ID" value="XM_044691139.1"/>
</dbReference>
<evidence type="ECO:0000256" key="1">
    <source>
        <dbReference type="ARBA" id="ARBA00022741"/>
    </source>
</evidence>
<keyword evidence="2" id="KW-0342">GTP-binding</keyword>
<protein>
    <recommendedName>
        <fullName evidence="5">Ras family small GTPase</fullName>
    </recommendedName>
</protein>
<dbReference type="NCBIfam" id="TIGR00231">
    <property type="entry name" value="small_GTP"/>
    <property type="match status" value="1"/>
</dbReference>
<dbReference type="GeneID" id="68094249"/>
<organism evidence="3 4">
    <name type="scientific">Naegleria lovaniensis</name>
    <name type="common">Amoeba</name>
    <dbReference type="NCBI Taxonomy" id="51637"/>
    <lineage>
        <taxon>Eukaryota</taxon>
        <taxon>Discoba</taxon>
        <taxon>Heterolobosea</taxon>
        <taxon>Tetramitia</taxon>
        <taxon>Eutetramitia</taxon>
        <taxon>Vahlkampfiidae</taxon>
        <taxon>Naegleria</taxon>
    </lineage>
</organism>
<keyword evidence="1" id="KW-0547">Nucleotide-binding</keyword>
<dbReference type="SUPFAM" id="SSF52540">
    <property type="entry name" value="P-loop containing nucleoside triphosphate hydrolases"/>
    <property type="match status" value="1"/>
</dbReference>
<sequence length="366" mass="42471">MSKQTLLVLPPEILVQILEYLLDRHIRTSGTILLTQEHSFGFVEYCPETKLHELVKQMNIVMSIHPLFSMIIRRTATTRSSEYQNTDSSLITEYFNDLWWRIFLKKCSTLEKRNVNEMKLLQEQVLKKGMKRCLSLFLKVKRSLMKVKEGKIDLNRSAEFKIVVFGAGGVGKSALVIQFIMGQFIGEYDPTIEDSYRKQIEVDGEMALLDILDTAGPEDYYALRRSYIRCADCFIFVCAVDDPRTVHEFDYLIESSEREKESCDIPCIFAINKIDLVRENLIEDVSNIVTEDMVGNVIKKHKLTNYSIFESSGKRAINSTAIFEEIVRRKRMGDIHCTQLMSEIIEHDVNVFEARNVREKKKCLFM</sequence>
<dbReference type="SMART" id="SM00174">
    <property type="entry name" value="RHO"/>
    <property type="match status" value="1"/>
</dbReference>
<evidence type="ECO:0000256" key="2">
    <source>
        <dbReference type="ARBA" id="ARBA00023134"/>
    </source>
</evidence>
<dbReference type="EMBL" id="PYSW02000013">
    <property type="protein sequence ID" value="KAG2387461.1"/>
    <property type="molecule type" value="Genomic_DNA"/>
</dbReference>
<name>A0AA88KND6_NAELO</name>
<evidence type="ECO:0000313" key="3">
    <source>
        <dbReference type="EMBL" id="KAG2387461.1"/>
    </source>
</evidence>
<proteinExistence type="predicted"/>
<comment type="caution">
    <text evidence="3">The sequence shown here is derived from an EMBL/GenBank/DDBJ whole genome shotgun (WGS) entry which is preliminary data.</text>
</comment>
<dbReference type="PROSITE" id="PS51419">
    <property type="entry name" value="RAB"/>
    <property type="match status" value="1"/>
</dbReference>
<dbReference type="PANTHER" id="PTHR24070">
    <property type="entry name" value="RAS, DI-RAS, AND RHEB FAMILY MEMBERS OF SMALL GTPASE SUPERFAMILY"/>
    <property type="match status" value="1"/>
</dbReference>
<dbReference type="GO" id="GO:0007165">
    <property type="term" value="P:signal transduction"/>
    <property type="evidence" value="ECO:0007669"/>
    <property type="project" value="InterPro"/>
</dbReference>
<gene>
    <name evidence="3" type="ORF">C9374_001793</name>
</gene>
<dbReference type="Proteomes" id="UP000816034">
    <property type="component" value="Unassembled WGS sequence"/>
</dbReference>
<dbReference type="GO" id="GO:0005525">
    <property type="term" value="F:GTP binding"/>
    <property type="evidence" value="ECO:0007669"/>
    <property type="project" value="UniProtKB-KW"/>
</dbReference>
<accession>A0AA88KND6</accession>
<dbReference type="SMART" id="SM00173">
    <property type="entry name" value="RAS"/>
    <property type="match status" value="1"/>
</dbReference>
<dbReference type="PROSITE" id="PS51421">
    <property type="entry name" value="RAS"/>
    <property type="match status" value="1"/>
</dbReference>
<dbReference type="GO" id="GO:0016020">
    <property type="term" value="C:membrane"/>
    <property type="evidence" value="ECO:0007669"/>
    <property type="project" value="InterPro"/>
</dbReference>
<dbReference type="PRINTS" id="PR00449">
    <property type="entry name" value="RASTRNSFRMNG"/>
</dbReference>
<dbReference type="Gene3D" id="3.40.50.300">
    <property type="entry name" value="P-loop containing nucleotide triphosphate hydrolases"/>
    <property type="match status" value="1"/>
</dbReference>
<dbReference type="Pfam" id="PF00071">
    <property type="entry name" value="Ras"/>
    <property type="match status" value="1"/>
</dbReference>
<reference evidence="3 4" key="1">
    <citation type="journal article" date="2018" name="BMC Genomics">
        <title>The genome of Naegleria lovaniensis, the basis for a comparative approach to unravel pathogenicity factors of the human pathogenic amoeba N. fowleri.</title>
        <authorList>
            <person name="Liechti N."/>
            <person name="Schurch N."/>
            <person name="Bruggmann R."/>
            <person name="Wittwer M."/>
        </authorList>
    </citation>
    <scope>NUCLEOTIDE SEQUENCE [LARGE SCALE GENOMIC DNA]</scope>
    <source>
        <strain evidence="3 4">ATCC 30569</strain>
    </source>
</reference>